<evidence type="ECO:0000256" key="1">
    <source>
        <dbReference type="SAM" id="Phobius"/>
    </source>
</evidence>
<dbReference type="AlphaFoldDB" id="A0A0C5BEV1"/>
<dbReference type="KEGG" id="rtx:TI83_05445"/>
<keyword evidence="1" id="KW-0472">Membrane</keyword>
<sequence length="75" mass="8764">MADVAYPQRRARAFRAFRMYLIGSAACVVINVIVIAVVPGYSFPQNFWAIWPLLGWGVPTVWRLFELRRYRHDHA</sequence>
<reference evidence="3 5" key="1">
    <citation type="submission" date="2015-04" db="EMBL/GenBank/DDBJ databases">
        <title>Draft genome sequence of Rathayibacter toxicus strain FH-142 (AKA 70134 or CS 32), a Western Australian isolate.</title>
        <authorList>
            <consortium name="Consortium for Microbial Forensics and Genomics (microFORGE)"/>
            <person name="Knight B.M."/>
            <person name="Roberts D.P."/>
            <person name="Lin D."/>
            <person name="Hari K."/>
            <person name="Fletcher J."/>
            <person name="Melcher U."/>
            <person name="Blagden T."/>
            <person name="Luster D.G."/>
            <person name="Sechler A.J."/>
            <person name="Schneider W.L."/>
            <person name="Winegar R.A."/>
        </authorList>
    </citation>
    <scope>NUCLEOTIDE SEQUENCE [LARGE SCALE GENOMIC DNA]</scope>
    <source>
        <strain evidence="3 5">FH142</strain>
    </source>
</reference>
<evidence type="ECO:0000313" key="4">
    <source>
        <dbReference type="EMBL" id="PPI15196.1"/>
    </source>
</evidence>
<dbReference type="GeneID" id="93667270"/>
<evidence type="ECO:0000313" key="5">
    <source>
        <dbReference type="Proteomes" id="UP000052979"/>
    </source>
</evidence>
<protein>
    <recommendedName>
        <fullName evidence="2">2TM domain-containing protein</fullName>
    </recommendedName>
</protein>
<evidence type="ECO:0000313" key="3">
    <source>
        <dbReference type="EMBL" id="KKM44643.1"/>
    </source>
</evidence>
<dbReference type="Proteomes" id="UP000052979">
    <property type="component" value="Unassembled WGS sequence"/>
</dbReference>
<dbReference type="KEGG" id="rtc:APU90_01030"/>
<dbReference type="STRING" id="145458.APU90_01030"/>
<feature type="transmembrane region" description="Helical" evidence="1">
    <location>
        <begin position="20"/>
        <end position="41"/>
    </location>
</feature>
<comment type="caution">
    <text evidence="3">The sequence shown here is derived from an EMBL/GenBank/DDBJ whole genome shotgun (WGS) entry which is preliminary data.</text>
</comment>
<name>A0A0C5BEV1_9MICO</name>
<keyword evidence="1" id="KW-1133">Transmembrane helix</keyword>
<dbReference type="EMBL" id="LBFI01000053">
    <property type="protein sequence ID" value="KKM44643.1"/>
    <property type="molecule type" value="Genomic_DNA"/>
</dbReference>
<dbReference type="OrthoDB" id="3782725at2"/>
<evidence type="ECO:0000259" key="2">
    <source>
        <dbReference type="Pfam" id="PF13239"/>
    </source>
</evidence>
<dbReference type="EMBL" id="PSWU01000007">
    <property type="protein sequence ID" value="PPI15196.1"/>
    <property type="molecule type" value="Genomic_DNA"/>
</dbReference>
<organism evidence="3 5">
    <name type="scientific">Rathayibacter toxicus</name>
    <dbReference type="NCBI Taxonomy" id="145458"/>
    <lineage>
        <taxon>Bacteria</taxon>
        <taxon>Bacillati</taxon>
        <taxon>Actinomycetota</taxon>
        <taxon>Actinomycetes</taxon>
        <taxon>Micrococcales</taxon>
        <taxon>Microbacteriaceae</taxon>
        <taxon>Rathayibacter</taxon>
    </lineage>
</organism>
<dbReference type="RefSeq" id="WP_027691211.1">
    <property type="nucleotide sequence ID" value="NZ_CP010848.1"/>
</dbReference>
<reference evidence="4 6" key="2">
    <citation type="submission" date="2018-02" db="EMBL/GenBank/DDBJ databases">
        <title>Bacteriophage NCPPB3778 and a type I-E CRISPR drive the evolution of the US Biological Select Agent, Rathayibacter toxicus.</title>
        <authorList>
            <person name="Davis E.W.II."/>
            <person name="Tabima J.F."/>
            <person name="Weisberg A.J."/>
            <person name="Lopes L.D."/>
            <person name="Wiseman M.S."/>
            <person name="Wiseman M.S."/>
            <person name="Pupko T."/>
            <person name="Belcher M.S."/>
            <person name="Sechler A.J."/>
            <person name="Tancos M.A."/>
            <person name="Schroeder B.K."/>
            <person name="Murray T.D."/>
            <person name="Luster D.G."/>
            <person name="Schneider W.L."/>
            <person name="Rogers E."/>
            <person name="Andreote F.D."/>
            <person name="Grunwald N.J."/>
            <person name="Putnam M.L."/>
            <person name="Chang J.H."/>
        </authorList>
    </citation>
    <scope>NUCLEOTIDE SEQUENCE [LARGE SCALE GENOMIC DNA]</scope>
    <source>
        <strain evidence="4 6">FH99</strain>
    </source>
</reference>
<gene>
    <name evidence="4" type="ORF">C5C51_05220</name>
    <name evidence="3" type="ORF">VT73_08995</name>
</gene>
<accession>A0A0C5BEV1</accession>
<keyword evidence="1" id="KW-0812">Transmembrane</keyword>
<evidence type="ECO:0000313" key="6">
    <source>
        <dbReference type="Proteomes" id="UP000237966"/>
    </source>
</evidence>
<feature type="domain" description="2TM" evidence="2">
    <location>
        <begin position="15"/>
        <end position="65"/>
    </location>
</feature>
<dbReference type="Proteomes" id="UP000237966">
    <property type="component" value="Unassembled WGS sequence"/>
</dbReference>
<feature type="transmembrane region" description="Helical" evidence="1">
    <location>
        <begin position="47"/>
        <end position="65"/>
    </location>
</feature>
<dbReference type="PATRIC" id="fig|145458.7.peg.1258"/>
<dbReference type="InterPro" id="IPR025698">
    <property type="entry name" value="2TM_dom"/>
</dbReference>
<dbReference type="Pfam" id="PF13239">
    <property type="entry name" value="2TM"/>
    <property type="match status" value="1"/>
</dbReference>
<keyword evidence="5" id="KW-1185">Reference proteome</keyword>
<proteinExistence type="predicted"/>